<evidence type="ECO:0000313" key="2">
    <source>
        <dbReference type="EMBL" id="KAK3487668.1"/>
    </source>
</evidence>
<feature type="region of interest" description="Disordered" evidence="1">
    <location>
        <begin position="1"/>
        <end position="20"/>
    </location>
</feature>
<evidence type="ECO:0000313" key="3">
    <source>
        <dbReference type="Proteomes" id="UP001285908"/>
    </source>
</evidence>
<organism evidence="2 3">
    <name type="scientific">Neurospora hispaniola</name>
    <dbReference type="NCBI Taxonomy" id="588809"/>
    <lineage>
        <taxon>Eukaryota</taxon>
        <taxon>Fungi</taxon>
        <taxon>Dikarya</taxon>
        <taxon>Ascomycota</taxon>
        <taxon>Pezizomycotina</taxon>
        <taxon>Sordariomycetes</taxon>
        <taxon>Sordariomycetidae</taxon>
        <taxon>Sordariales</taxon>
        <taxon>Sordariaceae</taxon>
        <taxon>Neurospora</taxon>
    </lineage>
</organism>
<name>A0AAJ0I1L0_9PEZI</name>
<comment type="caution">
    <text evidence="2">The sequence shown here is derived from an EMBL/GenBank/DDBJ whole genome shotgun (WGS) entry which is preliminary data.</text>
</comment>
<dbReference type="EMBL" id="JAULSX010000007">
    <property type="protein sequence ID" value="KAK3487668.1"/>
    <property type="molecule type" value="Genomic_DNA"/>
</dbReference>
<gene>
    <name evidence="2" type="ORF">B0T23DRAFT_211450</name>
</gene>
<reference evidence="2 3" key="1">
    <citation type="journal article" date="2023" name="Mol. Phylogenet. Evol.">
        <title>Genome-scale phylogeny and comparative genomics of the fungal order Sordariales.</title>
        <authorList>
            <person name="Hensen N."/>
            <person name="Bonometti L."/>
            <person name="Westerberg I."/>
            <person name="Brannstrom I.O."/>
            <person name="Guillou S."/>
            <person name="Cros-Aarteil S."/>
            <person name="Calhoun S."/>
            <person name="Haridas S."/>
            <person name="Kuo A."/>
            <person name="Mondo S."/>
            <person name="Pangilinan J."/>
            <person name="Riley R."/>
            <person name="LaButti K."/>
            <person name="Andreopoulos B."/>
            <person name="Lipzen A."/>
            <person name="Chen C."/>
            <person name="Yan M."/>
            <person name="Daum C."/>
            <person name="Ng V."/>
            <person name="Clum A."/>
            <person name="Steindorff A."/>
            <person name="Ohm R.A."/>
            <person name="Martin F."/>
            <person name="Silar P."/>
            <person name="Natvig D.O."/>
            <person name="Lalanne C."/>
            <person name="Gautier V."/>
            <person name="Ament-Velasquez S.L."/>
            <person name="Kruys A."/>
            <person name="Hutchinson M.I."/>
            <person name="Powell A.J."/>
            <person name="Barry K."/>
            <person name="Miller A.N."/>
            <person name="Grigoriev I.V."/>
            <person name="Debuchy R."/>
            <person name="Gladieux P."/>
            <person name="Hiltunen Thoren M."/>
            <person name="Johannesson H."/>
        </authorList>
    </citation>
    <scope>NUCLEOTIDE SEQUENCE [LARGE SCALE GENOMIC DNA]</scope>
    <source>
        <strain evidence="2 3">FGSC 10403</strain>
    </source>
</reference>
<accession>A0AAJ0I1L0</accession>
<dbReference type="RefSeq" id="XP_062689795.1">
    <property type="nucleotide sequence ID" value="XM_062833561.1"/>
</dbReference>
<dbReference type="GeneID" id="87871183"/>
<sequence>MARGSEYYRPQQGAAESEVGYAGRKGLDRAPGCGTSGFALMARPGRLCTPVECTRMAKSVGIRGGRWGDGAKGLVDGKGKAKKRAGLGQRLVLRFSVVFLSFCVF</sequence>
<dbReference type="Proteomes" id="UP001285908">
    <property type="component" value="Unassembled WGS sequence"/>
</dbReference>
<evidence type="ECO:0000256" key="1">
    <source>
        <dbReference type="SAM" id="MobiDB-lite"/>
    </source>
</evidence>
<dbReference type="AlphaFoldDB" id="A0AAJ0I1L0"/>
<proteinExistence type="predicted"/>
<keyword evidence="3" id="KW-1185">Reference proteome</keyword>
<protein>
    <submittedName>
        <fullName evidence="2">Uncharacterized protein</fullName>
    </submittedName>
</protein>